<dbReference type="OrthoDB" id="542917at2759"/>
<feature type="compositionally biased region" description="Polar residues" evidence="13">
    <location>
        <begin position="703"/>
        <end position="714"/>
    </location>
</feature>
<evidence type="ECO:0000256" key="6">
    <source>
        <dbReference type="ARBA" id="ARBA00022574"/>
    </source>
</evidence>
<dbReference type="EMBL" id="KB908967">
    <property type="protein sequence ID" value="EOB13782.1"/>
    <property type="molecule type" value="Genomic_DNA"/>
</dbReference>
<dbReference type="InterPro" id="IPR040251">
    <property type="entry name" value="SEC31-like"/>
</dbReference>
<evidence type="ECO:0000256" key="4">
    <source>
        <dbReference type="ARBA" id="ARBA00021236"/>
    </source>
</evidence>
<evidence type="ECO:0000256" key="2">
    <source>
        <dbReference type="ARBA" id="ARBA00009358"/>
    </source>
</evidence>
<evidence type="ECO:0000256" key="10">
    <source>
        <dbReference type="ARBA" id="ARBA00022927"/>
    </source>
</evidence>
<dbReference type="VEuPathDB" id="MicrosporidiaDB:NBO_59g0006"/>
<gene>
    <name evidence="14" type="primary">SEC31</name>
    <name evidence="14" type="ORF">NBO_59g0006</name>
</gene>
<dbReference type="PANTHER" id="PTHR13923">
    <property type="entry name" value="SEC31-RELATED PROTEIN"/>
    <property type="match status" value="1"/>
</dbReference>
<reference evidence="14 15" key="1">
    <citation type="journal article" date="2013" name="BMC Genomics">
        <title>Comparative genomics of parasitic silkworm microsporidia reveal an association between genome expansion and host adaptation.</title>
        <authorList>
            <person name="Pan G."/>
            <person name="Xu J."/>
            <person name="Li T."/>
            <person name="Xia Q."/>
            <person name="Liu S.L."/>
            <person name="Zhang G."/>
            <person name="Li S."/>
            <person name="Li C."/>
            <person name="Liu H."/>
            <person name="Yang L."/>
            <person name="Liu T."/>
            <person name="Zhang X."/>
            <person name="Wu Z."/>
            <person name="Fan W."/>
            <person name="Dang X."/>
            <person name="Xiang H."/>
            <person name="Tao M."/>
            <person name="Li Y."/>
            <person name="Hu J."/>
            <person name="Li Z."/>
            <person name="Lin L."/>
            <person name="Luo J."/>
            <person name="Geng L."/>
            <person name="Wang L."/>
            <person name="Long M."/>
            <person name="Wan Y."/>
            <person name="He N."/>
            <person name="Zhang Z."/>
            <person name="Lu C."/>
            <person name="Keeling P.J."/>
            <person name="Wang J."/>
            <person name="Xiang Z."/>
            <person name="Zhou Z."/>
        </authorList>
    </citation>
    <scope>NUCLEOTIDE SEQUENCE [LARGE SCALE GENOMIC DNA]</scope>
    <source>
        <strain evidence="15">CQ1 / CVCC 102059</strain>
    </source>
</reference>
<evidence type="ECO:0000256" key="3">
    <source>
        <dbReference type="ARBA" id="ARBA00013507"/>
    </source>
</evidence>
<dbReference type="InterPro" id="IPR001680">
    <property type="entry name" value="WD40_rpt"/>
</dbReference>
<dbReference type="GO" id="GO:0007029">
    <property type="term" value="P:endoplasmic reticulum organization"/>
    <property type="evidence" value="ECO:0007669"/>
    <property type="project" value="TreeGrafter"/>
</dbReference>
<feature type="region of interest" description="Disordered" evidence="13">
    <location>
        <begin position="602"/>
        <end position="794"/>
    </location>
</feature>
<dbReference type="OMA" id="EWCEKEN"/>
<evidence type="ECO:0000313" key="14">
    <source>
        <dbReference type="EMBL" id="EOB13782.1"/>
    </source>
</evidence>
<name>R0KU82_NOSB1</name>
<dbReference type="GO" id="GO:0090110">
    <property type="term" value="P:COPII-coated vesicle cargo loading"/>
    <property type="evidence" value="ECO:0007669"/>
    <property type="project" value="TreeGrafter"/>
</dbReference>
<accession>R0KU82</accession>
<dbReference type="GO" id="GO:0030127">
    <property type="term" value="C:COPII vesicle coat"/>
    <property type="evidence" value="ECO:0007669"/>
    <property type="project" value="TreeGrafter"/>
</dbReference>
<dbReference type="InterPro" id="IPR036322">
    <property type="entry name" value="WD40_repeat_dom_sf"/>
</dbReference>
<keyword evidence="5" id="KW-0813">Transport</keyword>
<evidence type="ECO:0000256" key="7">
    <source>
        <dbReference type="ARBA" id="ARBA00022737"/>
    </source>
</evidence>
<dbReference type="SMR" id="R0KU82"/>
<keyword evidence="15" id="KW-1185">Reference proteome</keyword>
<proteinExistence type="inferred from homology"/>
<dbReference type="SUPFAM" id="SSF50978">
    <property type="entry name" value="WD40 repeat-like"/>
    <property type="match status" value="1"/>
</dbReference>
<dbReference type="GO" id="GO:0070971">
    <property type="term" value="C:endoplasmic reticulum exit site"/>
    <property type="evidence" value="ECO:0007669"/>
    <property type="project" value="TreeGrafter"/>
</dbReference>
<keyword evidence="7" id="KW-0677">Repeat</keyword>
<protein>
    <recommendedName>
        <fullName evidence="4">Protein transport protein SEC31</fullName>
    </recommendedName>
    <alternativeName>
        <fullName evidence="3">Protein transport protein sec31</fullName>
    </alternativeName>
</protein>
<dbReference type="STRING" id="578461.R0KU82"/>
<dbReference type="InterPro" id="IPR019775">
    <property type="entry name" value="WD40_repeat_CS"/>
</dbReference>
<keyword evidence="9" id="KW-0931">ER-Golgi transport</keyword>
<dbReference type="GO" id="GO:0015031">
    <property type="term" value="P:protein transport"/>
    <property type="evidence" value="ECO:0007669"/>
    <property type="project" value="UniProtKB-KW"/>
</dbReference>
<dbReference type="Gene3D" id="2.130.10.10">
    <property type="entry name" value="YVTN repeat-like/Quinoprotein amine dehydrogenase"/>
    <property type="match status" value="1"/>
</dbReference>
<evidence type="ECO:0000313" key="15">
    <source>
        <dbReference type="Proteomes" id="UP000016927"/>
    </source>
</evidence>
<dbReference type="PROSITE" id="PS50082">
    <property type="entry name" value="WD_REPEATS_2"/>
    <property type="match status" value="1"/>
</dbReference>
<keyword evidence="8" id="KW-0256">Endoplasmic reticulum</keyword>
<dbReference type="PANTHER" id="PTHR13923:SF11">
    <property type="entry name" value="SECRETORY 31, ISOFORM D"/>
    <property type="match status" value="1"/>
</dbReference>
<evidence type="ECO:0000256" key="8">
    <source>
        <dbReference type="ARBA" id="ARBA00022824"/>
    </source>
</evidence>
<feature type="compositionally biased region" description="Polar residues" evidence="13">
    <location>
        <begin position="645"/>
        <end position="674"/>
    </location>
</feature>
<comment type="subcellular location">
    <subcellularLocation>
        <location evidence="1">Endoplasmic reticulum</location>
    </subcellularLocation>
</comment>
<dbReference type="Proteomes" id="UP000016927">
    <property type="component" value="Unassembled WGS sequence"/>
</dbReference>
<evidence type="ECO:0000256" key="5">
    <source>
        <dbReference type="ARBA" id="ARBA00022448"/>
    </source>
</evidence>
<dbReference type="HOGENOM" id="CLU_320311_0_0_1"/>
<dbReference type="GO" id="GO:0005198">
    <property type="term" value="F:structural molecule activity"/>
    <property type="evidence" value="ECO:0007669"/>
    <property type="project" value="TreeGrafter"/>
</dbReference>
<evidence type="ECO:0000256" key="12">
    <source>
        <dbReference type="PROSITE-ProRule" id="PRU00221"/>
    </source>
</evidence>
<dbReference type="InterPro" id="IPR015943">
    <property type="entry name" value="WD40/YVTN_repeat-like_dom_sf"/>
</dbReference>
<dbReference type="SMART" id="SM00320">
    <property type="entry name" value="WD40"/>
    <property type="match status" value="2"/>
</dbReference>
<comment type="function">
    <text evidence="11">Component of the coat protein complex II (COPII) which promotes the formation of transport vesicles from the endoplasmic reticulum (ER). The coat has two main functions, the physical deformation of the endoplasmic reticulum membrane into vesicles and the selection of cargo molecules.</text>
</comment>
<keyword evidence="6 12" id="KW-0853">WD repeat</keyword>
<keyword evidence="10" id="KW-0653">Protein transport</keyword>
<organism evidence="14 15">
    <name type="scientific">Nosema bombycis (strain CQ1 / CVCC 102059)</name>
    <name type="common">Microsporidian parasite</name>
    <name type="synonym">Pebrine of silkworm</name>
    <dbReference type="NCBI Taxonomy" id="578461"/>
    <lineage>
        <taxon>Eukaryota</taxon>
        <taxon>Fungi</taxon>
        <taxon>Fungi incertae sedis</taxon>
        <taxon>Microsporidia</taxon>
        <taxon>Nosematidae</taxon>
        <taxon>Nosema</taxon>
    </lineage>
</organism>
<evidence type="ECO:0000256" key="13">
    <source>
        <dbReference type="SAM" id="MobiDB-lite"/>
    </source>
</evidence>
<feature type="compositionally biased region" description="Polar residues" evidence="13">
    <location>
        <begin position="727"/>
        <end position="738"/>
    </location>
</feature>
<feature type="compositionally biased region" description="Polar residues" evidence="13">
    <location>
        <begin position="609"/>
        <end position="618"/>
    </location>
</feature>
<comment type="similarity">
    <text evidence="2">Belongs to the WD repeat SEC31 family.</text>
</comment>
<dbReference type="PROSITE" id="PS00678">
    <property type="entry name" value="WD_REPEATS_1"/>
    <property type="match status" value="1"/>
</dbReference>
<sequence length="906" mass="102539">MKINKRCLSTFSKTKPYLALGSKSKLFDTTFSLTSELSLYDYSTDIHYPTLQLDRKFSKLIWCEKNEKSILATGHDNGMISLYEPDLEGNSFKILNSFTGLDGDVLGLDFNISKNVIAAGSSNGKIIFWNLDKIDQQYKCDIAINANITTLAWNKKVSRILCAGTDDGRILVLDIRAKNIAMTLENPEIKTVSNLSWHPNCPTSIFASTNLNCLHSFNLSTDSMSTIGDHKVLGFDILDDKTLIAYSKERINYIDIDKQQIRNYEEVEGLFEASFSHRDPLCCLSNSNGFTTISSRRDESIALRNPQKIFRDYVLGENNYKIKYPEMIKMTQNDLSHSLMKLIYKEGKFNLTNKNRKEVANLIFEGKNVNVEDGNNGNDLDPNGNEEKVNDEVVGLNFDLNDPVIVKLIKHDFENIQSGLKNVDLKFVLNLLQKKEFDCKNNPIEYLLYLYSTGKYEEMVEVLPPYQWKIMISILLFSDYSLENCYECFKLILNQIEKDEDKQILLLLTNNPKEILNITTPTKSSPSSVFEINEFFAEYIPIVEKITALKIKSEDKFLGEFVRYAEDHGLYELVKDLDHEKMPEKISEKALEKLTISNKEIPKKPFVSPPQNQNANRNVSYPPQPSQSVSYPPQPSQNVYPPQPSQSNVYPPQPSQTPSSKIYPPQSNQSSSPTERSRGPAIPRVVPSMRQNIRPPIGRPDVGSQSIPTPSSGFCTRPPVKSPLYSCPSSGSTPNFSGNVRPPGKVPSTYGSENSSYLAPKTPPLPHQGVKGIIPKPSVHPTPNPSTTPRSQATDSFYDKIGLSTDFENIYEKLREEASKKNNLIIGNKIKDANRRFSVFQNLDKLSLTNNVLYKMNLLVQTFKDVTEKNLLRQSVKVIIEECIDVQENQCNIWMPAIFTLVQLVY</sequence>
<evidence type="ECO:0000256" key="11">
    <source>
        <dbReference type="ARBA" id="ARBA00025471"/>
    </source>
</evidence>
<dbReference type="AlphaFoldDB" id="R0KU82"/>
<evidence type="ECO:0000256" key="1">
    <source>
        <dbReference type="ARBA" id="ARBA00004240"/>
    </source>
</evidence>
<feature type="repeat" description="WD" evidence="12">
    <location>
        <begin position="98"/>
        <end position="139"/>
    </location>
</feature>
<evidence type="ECO:0000256" key="9">
    <source>
        <dbReference type="ARBA" id="ARBA00022892"/>
    </source>
</evidence>